<dbReference type="EMBL" id="ABJB010233286">
    <property type="status" value="NOT_ANNOTATED_CDS"/>
    <property type="molecule type" value="Genomic_DNA"/>
</dbReference>
<evidence type="ECO:0000313" key="3">
    <source>
        <dbReference type="Proteomes" id="UP000001555"/>
    </source>
</evidence>
<dbReference type="PaxDb" id="6945-B7PIL6"/>
<dbReference type="AlphaFoldDB" id="B7PIL6"/>
<dbReference type="EnsemblMetazoa" id="ISCW004045-RA">
    <property type="protein sequence ID" value="ISCW004045-PA"/>
    <property type="gene ID" value="ISCW004045"/>
</dbReference>
<evidence type="ECO:0000313" key="1">
    <source>
        <dbReference type="EMBL" id="EEC06438.1"/>
    </source>
</evidence>
<proteinExistence type="predicted"/>
<reference evidence="1 3" key="1">
    <citation type="submission" date="2008-03" db="EMBL/GenBank/DDBJ databases">
        <title>Annotation of Ixodes scapularis.</title>
        <authorList>
            <consortium name="Ixodes scapularis Genome Project Consortium"/>
            <person name="Caler E."/>
            <person name="Hannick L.I."/>
            <person name="Bidwell S."/>
            <person name="Joardar V."/>
            <person name="Thiagarajan M."/>
            <person name="Amedeo P."/>
            <person name="Galinsky K.J."/>
            <person name="Schobel S."/>
            <person name="Inman J."/>
            <person name="Hostetler J."/>
            <person name="Miller J."/>
            <person name="Hammond M."/>
            <person name="Megy K."/>
            <person name="Lawson D."/>
            <person name="Kodira C."/>
            <person name="Sutton G."/>
            <person name="Meyer J."/>
            <person name="Hill C.A."/>
            <person name="Birren B."/>
            <person name="Nene V."/>
            <person name="Collins F."/>
            <person name="Alarcon-Chaidez F."/>
            <person name="Wikel S."/>
            <person name="Strausberg R."/>
        </authorList>
    </citation>
    <scope>NUCLEOTIDE SEQUENCE [LARGE SCALE GENOMIC DNA]</scope>
    <source>
        <strain evidence="3">Wikel</strain>
        <strain evidence="1">Wikel colony</strain>
    </source>
</reference>
<dbReference type="VEuPathDB" id="VectorBase:ISCW004045"/>
<dbReference type="EMBL" id="DS719909">
    <property type="protein sequence ID" value="EEC06438.1"/>
    <property type="molecule type" value="Genomic_DNA"/>
</dbReference>
<dbReference type="InParanoid" id="B7PIL6"/>
<dbReference type="Proteomes" id="UP000001555">
    <property type="component" value="Unassembled WGS sequence"/>
</dbReference>
<sequence>MFASISARSENAYQAANETAFLTGHFHQQNVIANGERNTMRFQSGYKYKIASDSARYCSSHTLRTNNIRLR</sequence>
<organism>
    <name type="scientific">Ixodes scapularis</name>
    <name type="common">Black-legged tick</name>
    <name type="synonym">Deer tick</name>
    <dbReference type="NCBI Taxonomy" id="6945"/>
    <lineage>
        <taxon>Eukaryota</taxon>
        <taxon>Metazoa</taxon>
        <taxon>Ecdysozoa</taxon>
        <taxon>Arthropoda</taxon>
        <taxon>Chelicerata</taxon>
        <taxon>Arachnida</taxon>
        <taxon>Acari</taxon>
        <taxon>Parasitiformes</taxon>
        <taxon>Ixodida</taxon>
        <taxon>Ixodoidea</taxon>
        <taxon>Ixodidae</taxon>
        <taxon>Ixodinae</taxon>
        <taxon>Ixodes</taxon>
    </lineage>
</organism>
<name>B7PIL6_IXOSC</name>
<reference evidence="2" key="2">
    <citation type="submission" date="2020-05" db="UniProtKB">
        <authorList>
            <consortium name="EnsemblMetazoa"/>
        </authorList>
    </citation>
    <scope>IDENTIFICATION</scope>
    <source>
        <strain evidence="2">wikel</strain>
    </source>
</reference>
<evidence type="ECO:0000313" key="2">
    <source>
        <dbReference type="EnsemblMetazoa" id="ISCW004045-PA"/>
    </source>
</evidence>
<keyword evidence="3" id="KW-1185">Reference proteome</keyword>
<accession>B7PIL6</accession>
<dbReference type="OrthoDB" id="6499446at2759"/>
<protein>
    <submittedName>
        <fullName evidence="1 2">Uncharacterized protein</fullName>
    </submittedName>
</protein>
<gene>
    <name evidence="1" type="ORF">IscW_ISCW004045</name>
</gene>
<dbReference type="HOGENOM" id="CLU_2742866_0_0_1"/>
<dbReference type="VEuPathDB" id="VectorBase:ISCI004045"/>
<dbReference type="VEuPathDB" id="VectorBase:ISCP_037299"/>